<dbReference type="Pfam" id="PF00892">
    <property type="entry name" value="EamA"/>
    <property type="match status" value="2"/>
</dbReference>
<accession>A0A917F7M9</accession>
<feature type="transmembrane region" description="Helical" evidence="5">
    <location>
        <begin position="264"/>
        <end position="282"/>
    </location>
</feature>
<dbReference type="PANTHER" id="PTHR32322:SF9">
    <property type="entry name" value="AMINO-ACID METABOLITE EFFLUX PUMP-RELATED"/>
    <property type="match status" value="1"/>
</dbReference>
<protein>
    <submittedName>
        <fullName evidence="7">Membrane protein</fullName>
    </submittedName>
</protein>
<name>A0A917F7M9_9PROT</name>
<dbReference type="Proteomes" id="UP000632498">
    <property type="component" value="Unassembled WGS sequence"/>
</dbReference>
<reference evidence="7" key="2">
    <citation type="submission" date="2020-09" db="EMBL/GenBank/DDBJ databases">
        <authorList>
            <person name="Sun Q."/>
            <person name="Zhou Y."/>
        </authorList>
    </citation>
    <scope>NUCLEOTIDE SEQUENCE</scope>
    <source>
        <strain evidence="7">CGMCC 1.15254</strain>
    </source>
</reference>
<sequence>MKPLHIFLAICVMAAWGINFVIIKVGLDSFPPILLSALRFALAGLPIVFIWKTPPAPLKWIVAIALSLAIFKFNLLFIGMNLGAGAGLSSLVLQTQAFFTVIFAFFLLDEKPGIRQLLGMGFAFGGLGLIISERMQEYGAIGGLLFVITAAVCWALANLAMKQAASKNPLHLMIWVSALSAPFLFAISYWLEGGDVMGQALNNINAMGAFSVFYLAFVATLAGFGVWAFLLRTYPAAYVAPFSLLVPIFGMSSAALLLGEEVSTLTILAAMLILTGLALNTLKLDFLKRSKTPC</sequence>
<reference evidence="7" key="1">
    <citation type="journal article" date="2014" name="Int. J. Syst. Evol. Microbiol.">
        <title>Complete genome sequence of Corynebacterium casei LMG S-19264T (=DSM 44701T), isolated from a smear-ripened cheese.</title>
        <authorList>
            <consortium name="US DOE Joint Genome Institute (JGI-PGF)"/>
            <person name="Walter F."/>
            <person name="Albersmeier A."/>
            <person name="Kalinowski J."/>
            <person name="Ruckert C."/>
        </authorList>
    </citation>
    <scope>NUCLEOTIDE SEQUENCE</scope>
    <source>
        <strain evidence="7">CGMCC 1.15254</strain>
    </source>
</reference>
<feature type="transmembrane region" description="Helical" evidence="5">
    <location>
        <begin position="33"/>
        <end position="51"/>
    </location>
</feature>
<dbReference type="PANTHER" id="PTHR32322">
    <property type="entry name" value="INNER MEMBRANE TRANSPORTER"/>
    <property type="match status" value="1"/>
</dbReference>
<dbReference type="RefSeq" id="WP_188661633.1">
    <property type="nucleotide sequence ID" value="NZ_BMHV01000004.1"/>
</dbReference>
<proteinExistence type="predicted"/>
<dbReference type="SUPFAM" id="SSF103481">
    <property type="entry name" value="Multidrug resistance efflux transporter EmrE"/>
    <property type="match status" value="2"/>
</dbReference>
<evidence type="ECO:0000313" key="8">
    <source>
        <dbReference type="Proteomes" id="UP000632498"/>
    </source>
</evidence>
<comment type="subcellular location">
    <subcellularLocation>
        <location evidence="1">Membrane</location>
        <topology evidence="1">Multi-pass membrane protein</topology>
    </subcellularLocation>
</comment>
<keyword evidence="3 5" id="KW-1133">Transmembrane helix</keyword>
<dbReference type="InterPro" id="IPR050638">
    <property type="entry name" value="AA-Vitamin_Transporters"/>
</dbReference>
<evidence type="ECO:0000256" key="1">
    <source>
        <dbReference type="ARBA" id="ARBA00004141"/>
    </source>
</evidence>
<evidence type="ECO:0000256" key="4">
    <source>
        <dbReference type="ARBA" id="ARBA00023136"/>
    </source>
</evidence>
<keyword evidence="2 5" id="KW-0812">Transmembrane</keyword>
<feature type="transmembrane region" description="Helical" evidence="5">
    <location>
        <begin position="238"/>
        <end position="258"/>
    </location>
</feature>
<feature type="transmembrane region" description="Helical" evidence="5">
    <location>
        <begin position="211"/>
        <end position="231"/>
    </location>
</feature>
<feature type="transmembrane region" description="Helical" evidence="5">
    <location>
        <begin position="86"/>
        <end position="107"/>
    </location>
</feature>
<feature type="domain" description="EamA" evidence="6">
    <location>
        <begin position="6"/>
        <end position="131"/>
    </location>
</feature>
<feature type="transmembrane region" description="Helical" evidence="5">
    <location>
        <begin position="7"/>
        <end position="27"/>
    </location>
</feature>
<evidence type="ECO:0000259" key="6">
    <source>
        <dbReference type="Pfam" id="PF00892"/>
    </source>
</evidence>
<feature type="transmembrane region" description="Helical" evidence="5">
    <location>
        <begin position="138"/>
        <end position="160"/>
    </location>
</feature>
<dbReference type="EMBL" id="BMHV01000004">
    <property type="protein sequence ID" value="GGF56017.1"/>
    <property type="molecule type" value="Genomic_DNA"/>
</dbReference>
<gene>
    <name evidence="7" type="ORF">GCM10011332_06870</name>
</gene>
<organism evidence="7 8">
    <name type="scientific">Terasakiella brassicae</name>
    <dbReference type="NCBI Taxonomy" id="1634917"/>
    <lineage>
        <taxon>Bacteria</taxon>
        <taxon>Pseudomonadati</taxon>
        <taxon>Pseudomonadota</taxon>
        <taxon>Alphaproteobacteria</taxon>
        <taxon>Rhodospirillales</taxon>
        <taxon>Terasakiellaceae</taxon>
        <taxon>Terasakiella</taxon>
    </lineage>
</organism>
<evidence type="ECO:0000256" key="5">
    <source>
        <dbReference type="SAM" id="Phobius"/>
    </source>
</evidence>
<dbReference type="InterPro" id="IPR037185">
    <property type="entry name" value="EmrE-like"/>
</dbReference>
<dbReference type="GO" id="GO:0016020">
    <property type="term" value="C:membrane"/>
    <property type="evidence" value="ECO:0007669"/>
    <property type="project" value="UniProtKB-SubCell"/>
</dbReference>
<evidence type="ECO:0000256" key="3">
    <source>
        <dbReference type="ARBA" id="ARBA00022989"/>
    </source>
</evidence>
<evidence type="ECO:0000256" key="2">
    <source>
        <dbReference type="ARBA" id="ARBA00022692"/>
    </source>
</evidence>
<keyword evidence="4 5" id="KW-0472">Membrane</keyword>
<evidence type="ECO:0000313" key="7">
    <source>
        <dbReference type="EMBL" id="GGF56017.1"/>
    </source>
</evidence>
<dbReference type="AlphaFoldDB" id="A0A917F7M9"/>
<dbReference type="InterPro" id="IPR000620">
    <property type="entry name" value="EamA_dom"/>
</dbReference>
<feature type="transmembrane region" description="Helical" evidence="5">
    <location>
        <begin position="172"/>
        <end position="191"/>
    </location>
</feature>
<keyword evidence="8" id="KW-1185">Reference proteome</keyword>
<feature type="domain" description="EamA" evidence="6">
    <location>
        <begin position="143"/>
        <end position="281"/>
    </location>
</feature>
<feature type="transmembrane region" description="Helical" evidence="5">
    <location>
        <begin position="58"/>
        <end position="80"/>
    </location>
</feature>
<comment type="caution">
    <text evidence="7">The sequence shown here is derived from an EMBL/GenBank/DDBJ whole genome shotgun (WGS) entry which is preliminary data.</text>
</comment>